<evidence type="ECO:0000313" key="2">
    <source>
        <dbReference type="EMBL" id="MBM6949074.1"/>
    </source>
</evidence>
<dbReference type="CDD" id="cd04301">
    <property type="entry name" value="NAT_SF"/>
    <property type="match status" value="1"/>
</dbReference>
<dbReference type="PANTHER" id="PTHR43138:SF1">
    <property type="entry name" value="N-ACETYLTRANSFERASE ACA1"/>
    <property type="match status" value="1"/>
</dbReference>
<dbReference type="Gene3D" id="3.40.630.30">
    <property type="match status" value="1"/>
</dbReference>
<proteinExistence type="predicted"/>
<dbReference type="AlphaFoldDB" id="A0A939BHJ0"/>
<dbReference type="Pfam" id="PF00583">
    <property type="entry name" value="Acetyltransf_1"/>
    <property type="match status" value="1"/>
</dbReference>
<dbReference type="InterPro" id="IPR000182">
    <property type="entry name" value="GNAT_dom"/>
</dbReference>
<reference evidence="2" key="1">
    <citation type="submission" date="2020-08" db="EMBL/GenBank/DDBJ databases">
        <authorList>
            <person name="Cejkova D."/>
            <person name="Kubasova T."/>
            <person name="Jahodarova E."/>
            <person name="Rychlik I."/>
        </authorList>
    </citation>
    <scope>NUCLEOTIDE SEQUENCE</scope>
    <source>
        <strain evidence="2">An582</strain>
    </source>
</reference>
<dbReference type="EMBL" id="JACJKS010000016">
    <property type="protein sequence ID" value="MBM6949074.1"/>
    <property type="molecule type" value="Genomic_DNA"/>
</dbReference>
<accession>A0A939BHJ0</accession>
<organism evidence="2 3">
    <name type="scientific">Mordavella massiliensis</name>
    <dbReference type="NCBI Taxonomy" id="1871024"/>
    <lineage>
        <taxon>Bacteria</taxon>
        <taxon>Bacillati</taxon>
        <taxon>Bacillota</taxon>
        <taxon>Clostridia</taxon>
        <taxon>Eubacteriales</taxon>
        <taxon>Clostridiaceae</taxon>
        <taxon>Mordavella</taxon>
    </lineage>
</organism>
<gene>
    <name evidence="2" type="ORF">H6A20_10460</name>
</gene>
<reference evidence="2" key="2">
    <citation type="journal article" date="2021" name="Sci. Rep.">
        <title>The distribution of antibiotic resistance genes in chicken gut microbiota commensals.</title>
        <authorList>
            <person name="Juricova H."/>
            <person name="Matiasovicova J."/>
            <person name="Kubasova T."/>
            <person name="Cejkova D."/>
            <person name="Rychlik I."/>
        </authorList>
    </citation>
    <scope>NUCLEOTIDE SEQUENCE</scope>
    <source>
        <strain evidence="2">An582</strain>
    </source>
</reference>
<dbReference type="RefSeq" id="WP_204907074.1">
    <property type="nucleotide sequence ID" value="NZ_JACJKS010000016.1"/>
</dbReference>
<protein>
    <submittedName>
        <fullName evidence="2">GNAT family N-acetyltransferase</fullName>
    </submittedName>
</protein>
<dbReference type="PANTHER" id="PTHR43138">
    <property type="entry name" value="ACETYLTRANSFERASE, GNAT FAMILY"/>
    <property type="match status" value="1"/>
</dbReference>
<name>A0A939BHJ0_9CLOT</name>
<evidence type="ECO:0000313" key="3">
    <source>
        <dbReference type="Proteomes" id="UP000705508"/>
    </source>
</evidence>
<dbReference type="Proteomes" id="UP000705508">
    <property type="component" value="Unassembled WGS sequence"/>
</dbReference>
<comment type="caution">
    <text evidence="2">The sequence shown here is derived from an EMBL/GenBank/DDBJ whole genome shotgun (WGS) entry which is preliminary data.</text>
</comment>
<feature type="domain" description="N-acetyltransferase" evidence="1">
    <location>
        <begin position="3"/>
        <end position="160"/>
    </location>
</feature>
<dbReference type="InterPro" id="IPR016181">
    <property type="entry name" value="Acyl_CoA_acyltransferase"/>
</dbReference>
<dbReference type="GO" id="GO:0016747">
    <property type="term" value="F:acyltransferase activity, transferring groups other than amino-acyl groups"/>
    <property type="evidence" value="ECO:0007669"/>
    <property type="project" value="InterPro"/>
</dbReference>
<dbReference type="InterPro" id="IPR052742">
    <property type="entry name" value="Mito_N-acetyltransferase"/>
</dbReference>
<dbReference type="PROSITE" id="PS51186">
    <property type="entry name" value="GNAT"/>
    <property type="match status" value="1"/>
</dbReference>
<dbReference type="SUPFAM" id="SSF55729">
    <property type="entry name" value="Acyl-CoA N-acyltransferases (Nat)"/>
    <property type="match status" value="1"/>
</dbReference>
<evidence type="ECO:0000259" key="1">
    <source>
        <dbReference type="PROSITE" id="PS51186"/>
    </source>
</evidence>
<sequence>MEICVRRFEERDLEASLKIWNQVIEDGIAFPFLDELEPEEGLRFFQEQTYTGVAEDKDTGAILGIYILHPNNVGRCGHISNTSYAVLKEARGNGAGEKMVLDSIQRARECGFRILQFNAVVRTNHAALQLYKKLGFVQLGVIPGGFLMKDGHYEDIIPHYYLLEDGE</sequence>